<comment type="caution">
    <text evidence="1">The sequence shown here is derived from an EMBL/GenBank/DDBJ whole genome shotgun (WGS) entry which is preliminary data.</text>
</comment>
<dbReference type="SUPFAM" id="SSF52058">
    <property type="entry name" value="L domain-like"/>
    <property type="match status" value="1"/>
</dbReference>
<evidence type="ECO:0000313" key="2">
    <source>
        <dbReference type="Proteomes" id="UP001050691"/>
    </source>
</evidence>
<dbReference type="InterPro" id="IPR032675">
    <property type="entry name" value="LRR_dom_sf"/>
</dbReference>
<dbReference type="Proteomes" id="UP001050691">
    <property type="component" value="Unassembled WGS sequence"/>
</dbReference>
<proteinExistence type="predicted"/>
<accession>A0AAV5AND1</accession>
<dbReference type="AlphaFoldDB" id="A0AAV5AND1"/>
<reference evidence="1" key="1">
    <citation type="submission" date="2021-10" db="EMBL/GenBank/DDBJ databases">
        <title>De novo Genome Assembly of Clathrus columnatus (Basidiomycota, Fungi) Using Illumina and Nanopore Sequence Data.</title>
        <authorList>
            <person name="Ogiso-Tanaka E."/>
            <person name="Itagaki H."/>
            <person name="Hosoya T."/>
            <person name="Hosaka K."/>
        </authorList>
    </citation>
    <scope>NUCLEOTIDE SEQUENCE</scope>
    <source>
        <strain evidence="1">MO-923</strain>
    </source>
</reference>
<name>A0AAV5AND1_9AGAM</name>
<keyword evidence="2" id="KW-1185">Reference proteome</keyword>
<dbReference type="Gene3D" id="3.80.10.10">
    <property type="entry name" value="Ribonuclease Inhibitor"/>
    <property type="match status" value="1"/>
</dbReference>
<evidence type="ECO:0008006" key="3">
    <source>
        <dbReference type="Google" id="ProtNLM"/>
    </source>
</evidence>
<evidence type="ECO:0000313" key="1">
    <source>
        <dbReference type="EMBL" id="GJJ14396.1"/>
    </source>
</evidence>
<protein>
    <recommendedName>
        <fullName evidence="3">F-box domain-containing protein</fullName>
    </recommendedName>
</protein>
<dbReference type="EMBL" id="BPWL01000009">
    <property type="protein sequence ID" value="GJJ14396.1"/>
    <property type="molecule type" value="Genomic_DNA"/>
</dbReference>
<gene>
    <name evidence="1" type="ORF">Clacol_008660</name>
</gene>
<organism evidence="1 2">
    <name type="scientific">Clathrus columnatus</name>
    <dbReference type="NCBI Taxonomy" id="1419009"/>
    <lineage>
        <taxon>Eukaryota</taxon>
        <taxon>Fungi</taxon>
        <taxon>Dikarya</taxon>
        <taxon>Basidiomycota</taxon>
        <taxon>Agaricomycotina</taxon>
        <taxon>Agaricomycetes</taxon>
        <taxon>Phallomycetidae</taxon>
        <taxon>Phallales</taxon>
        <taxon>Clathraceae</taxon>
        <taxon>Clathrus</taxon>
    </lineage>
</organism>
<sequence length="412" mass="45817">MPYPKGLSLYTIWEEIANLLDSTKDLLSLALTCHTFKELIIPDHLYYRHLSIDIRMKSVWEFLERRPGLAKSVRSIKLSNLSTGRLPPALSGLTVKIPSHIPVSDSDIAIFKSAISNMPLLKEFSWGRFDKGSPEQLIDISHALTTSVPCLGLDVDLSDLTIVMCGQHQMKRLSVNLWTLTSLKRVVLRTQFPSPDAIQMILSCPNIEDLYFHATSSTMHIFPFHLMQQANWTKLRRLDLQLISPLNEQESDNDDTSTIITSFLNRHSNIECLSLCVSPKIALSTLPPSALPKLRSLSSDIDVVTSLFSQSAISRLVHLTCTIAQVDANALPQMDQLESLQLSGGNGNAPDLVHPFLSKSPNLKKICLALKIPSGSRTLNLNNTRPAIAETLAVDFLGKVRCTYVDILREKG</sequence>